<dbReference type="SUPFAM" id="SSF52540">
    <property type="entry name" value="P-loop containing nucleoside triphosphate hydrolases"/>
    <property type="match status" value="1"/>
</dbReference>
<comment type="similarity">
    <text evidence="1">Belongs to the GPN-loop GTPase family.</text>
</comment>
<dbReference type="InterPro" id="IPR052705">
    <property type="entry name" value="Gliding_Motility_GTPase"/>
</dbReference>
<keyword evidence="6" id="KW-1185">Reference proteome</keyword>
<proteinExistence type="inferred from homology"/>
<protein>
    <submittedName>
        <fullName evidence="5">ATP/GTP-binding protein</fullName>
    </submittedName>
</protein>
<keyword evidence="2" id="KW-0547">Nucleotide-binding</keyword>
<comment type="caution">
    <text evidence="5">The sequence shown here is derived from an EMBL/GenBank/DDBJ whole genome shotgun (WGS) entry which is preliminary data.</text>
</comment>
<dbReference type="PANTHER" id="PTHR42708:SF1">
    <property type="entry name" value="GLIDING MOTILITY PROTEIN MGLA"/>
    <property type="match status" value="1"/>
</dbReference>
<keyword evidence="4" id="KW-0342">GTP-binding</keyword>
<evidence type="ECO:0000256" key="2">
    <source>
        <dbReference type="ARBA" id="ARBA00022741"/>
    </source>
</evidence>
<dbReference type="Pfam" id="PF03029">
    <property type="entry name" value="ATP_bind_1"/>
    <property type="match status" value="1"/>
</dbReference>
<gene>
    <name evidence="5" type="ORF">JK363_19875</name>
</gene>
<dbReference type="EMBL" id="JAERRF010000010">
    <property type="protein sequence ID" value="MBL1098881.1"/>
    <property type="molecule type" value="Genomic_DNA"/>
</dbReference>
<accession>A0ABS1NFR8</accession>
<evidence type="ECO:0000256" key="4">
    <source>
        <dbReference type="ARBA" id="ARBA00023134"/>
    </source>
</evidence>
<evidence type="ECO:0000313" key="6">
    <source>
        <dbReference type="Proteomes" id="UP000634229"/>
    </source>
</evidence>
<sequence>MSDGNGGNGAGGGNGGLVGPRTEDILPASAAAAVKVVIVGGFGVGKTTMVGSVSEIRPLTTEETMTQAGVGVDDLAGVERKTETTVAMDFGRISLNERLVLYLFGTPGQERFWFLWNGLFEGALGAVVLLDTRRLEVSFDVVGRLEERGVPFVVAVNAFPEAPVYPMAELRAALDLSDAVPMIDCDARDRGSSRDTLITLVSYLQALTTMTPETP</sequence>
<name>A0ABS1NFR8_9ACTN</name>
<dbReference type="Gene3D" id="3.40.50.300">
    <property type="entry name" value="P-loop containing nucleotide triphosphate hydrolases"/>
    <property type="match status" value="1"/>
</dbReference>
<evidence type="ECO:0000313" key="5">
    <source>
        <dbReference type="EMBL" id="MBL1098881.1"/>
    </source>
</evidence>
<dbReference type="InterPro" id="IPR027417">
    <property type="entry name" value="P-loop_NTPase"/>
</dbReference>
<dbReference type="PANTHER" id="PTHR42708">
    <property type="entry name" value="ATP/GTP-BINDING PROTEIN-RELATED"/>
    <property type="match status" value="1"/>
</dbReference>
<organism evidence="5 6">
    <name type="scientific">Streptomyces coffeae</name>
    <dbReference type="NCBI Taxonomy" id="621382"/>
    <lineage>
        <taxon>Bacteria</taxon>
        <taxon>Bacillati</taxon>
        <taxon>Actinomycetota</taxon>
        <taxon>Actinomycetes</taxon>
        <taxon>Kitasatosporales</taxon>
        <taxon>Streptomycetaceae</taxon>
        <taxon>Streptomyces</taxon>
    </lineage>
</organism>
<evidence type="ECO:0000256" key="3">
    <source>
        <dbReference type="ARBA" id="ARBA00022801"/>
    </source>
</evidence>
<keyword evidence="3" id="KW-0378">Hydrolase</keyword>
<dbReference type="InterPro" id="IPR004130">
    <property type="entry name" value="Gpn"/>
</dbReference>
<evidence type="ECO:0000256" key="1">
    <source>
        <dbReference type="ARBA" id="ARBA00005290"/>
    </source>
</evidence>
<dbReference type="Proteomes" id="UP000634229">
    <property type="component" value="Unassembled WGS sequence"/>
</dbReference>
<reference evidence="5 6" key="1">
    <citation type="submission" date="2021-01" db="EMBL/GenBank/DDBJ databases">
        <title>WGS of actinomycetes isolated from Thailand.</title>
        <authorList>
            <person name="Thawai C."/>
        </authorList>
    </citation>
    <scope>NUCLEOTIDE SEQUENCE [LARGE SCALE GENOMIC DNA]</scope>
    <source>
        <strain evidence="5 6">CA1R205</strain>
    </source>
</reference>